<evidence type="ECO:0000313" key="3">
    <source>
        <dbReference type="Proteomes" id="UP001152646"/>
    </source>
</evidence>
<dbReference type="Pfam" id="PF02698">
    <property type="entry name" value="DUF218"/>
    <property type="match status" value="1"/>
</dbReference>
<dbReference type="AlphaFoldDB" id="A0A9W4JPA8"/>
<dbReference type="OrthoDB" id="17725at2759"/>
<sequence length="266" mass="29319">MANPQTVADINTLSNFLSDNQQDLSTTPPVDCIVICASAVLHGAEVLFKTLQQNPSLTKTLVLCGGIGHSTELIYDAVQAHPKFSRIAKEVQGLPEAEVLERILNEFYDRSSITQSGCQILIESRSTNCGQNASFCRKVLDDAGLQPATCIVIQDPTMMLRTKASFEKAYEDLSVAIISCPVFVPLVQLQIGELEYSDRTPGKPIPLEQLWSQNRFLELIMGEIPRLRDDGDGYGPRGRGFIPHVDVPGYVEAAWSRLQLTLRGSR</sequence>
<evidence type="ECO:0000259" key="1">
    <source>
        <dbReference type="Pfam" id="PF02698"/>
    </source>
</evidence>
<dbReference type="PANTHER" id="PTHR30336">
    <property type="entry name" value="INNER MEMBRANE PROTEIN, PROBABLE PERMEASE"/>
    <property type="match status" value="1"/>
</dbReference>
<feature type="domain" description="DUF218" evidence="1">
    <location>
        <begin position="91"/>
        <end position="185"/>
    </location>
</feature>
<organism evidence="2 3">
    <name type="scientific">Penicillium salamii</name>
    <dbReference type="NCBI Taxonomy" id="1612424"/>
    <lineage>
        <taxon>Eukaryota</taxon>
        <taxon>Fungi</taxon>
        <taxon>Dikarya</taxon>
        <taxon>Ascomycota</taxon>
        <taxon>Pezizomycotina</taxon>
        <taxon>Eurotiomycetes</taxon>
        <taxon>Eurotiomycetidae</taxon>
        <taxon>Eurotiales</taxon>
        <taxon>Aspergillaceae</taxon>
        <taxon>Penicillium</taxon>
    </lineage>
</organism>
<dbReference type="Proteomes" id="UP001152646">
    <property type="component" value="Unassembled WGS sequence"/>
</dbReference>
<comment type="caution">
    <text evidence="2">The sequence shown here is derived from an EMBL/GenBank/DDBJ whole genome shotgun (WGS) entry which is preliminary data.</text>
</comment>
<dbReference type="CDD" id="cd06259">
    <property type="entry name" value="YdcF-like"/>
    <property type="match status" value="1"/>
</dbReference>
<evidence type="ECO:0000313" key="2">
    <source>
        <dbReference type="EMBL" id="CAG8402796.1"/>
    </source>
</evidence>
<protein>
    <recommendedName>
        <fullName evidence="1">DUF218 domain-containing protein</fullName>
    </recommendedName>
</protein>
<reference evidence="2" key="1">
    <citation type="submission" date="2021-07" db="EMBL/GenBank/DDBJ databases">
        <authorList>
            <person name="Branca A.L. A."/>
        </authorList>
    </citation>
    <scope>NUCLEOTIDE SEQUENCE</scope>
</reference>
<accession>A0A9W4JPA8</accession>
<gene>
    <name evidence="2" type="ORF">PSALAMII_LOCUS8305</name>
</gene>
<dbReference type="Gene3D" id="1.10.3620.10">
    <property type="entry name" value="YdcF like domain"/>
    <property type="match status" value="1"/>
</dbReference>
<dbReference type="InterPro" id="IPR014729">
    <property type="entry name" value="Rossmann-like_a/b/a_fold"/>
</dbReference>
<dbReference type="InterPro" id="IPR003848">
    <property type="entry name" value="DUF218"/>
</dbReference>
<dbReference type="EMBL" id="CAJVPA010000206">
    <property type="protein sequence ID" value="CAG8402796.1"/>
    <property type="molecule type" value="Genomic_DNA"/>
</dbReference>
<dbReference type="GO" id="GO:0005886">
    <property type="term" value="C:plasma membrane"/>
    <property type="evidence" value="ECO:0007669"/>
    <property type="project" value="TreeGrafter"/>
</dbReference>
<dbReference type="PANTHER" id="PTHR30336:SF20">
    <property type="entry name" value="DUF218 DOMAIN-CONTAINING PROTEIN"/>
    <property type="match status" value="1"/>
</dbReference>
<dbReference type="InterPro" id="IPR051599">
    <property type="entry name" value="Cell_Envelope_Assoc"/>
</dbReference>
<dbReference type="Gene3D" id="3.40.50.620">
    <property type="entry name" value="HUPs"/>
    <property type="match status" value="1"/>
</dbReference>
<name>A0A9W4JPA8_9EURO</name>
<proteinExistence type="predicted"/>